<dbReference type="GeneID" id="120260307"/>
<organism evidence="4 6">
    <name type="scientific">Dioscorea cayennensis subsp. rotundata</name>
    <name type="common">White Guinea yam</name>
    <name type="synonym">Dioscorea rotundata</name>
    <dbReference type="NCBI Taxonomy" id="55577"/>
    <lineage>
        <taxon>Eukaryota</taxon>
        <taxon>Viridiplantae</taxon>
        <taxon>Streptophyta</taxon>
        <taxon>Embryophyta</taxon>
        <taxon>Tracheophyta</taxon>
        <taxon>Spermatophyta</taxon>
        <taxon>Magnoliopsida</taxon>
        <taxon>Liliopsida</taxon>
        <taxon>Dioscoreales</taxon>
        <taxon>Dioscoreaceae</taxon>
        <taxon>Dioscorea</taxon>
    </lineage>
</organism>
<comment type="similarity">
    <text evidence="1">Belongs to the SEN54 family.</text>
</comment>
<evidence type="ECO:0000313" key="4">
    <source>
        <dbReference type="Proteomes" id="UP001515500"/>
    </source>
</evidence>
<feature type="domain" description="tRNA-splicing endonuclease subunit Sen54 N-terminal" evidence="3">
    <location>
        <begin position="33"/>
        <end position="92"/>
    </location>
</feature>
<accession>A0AB40B8U2</accession>
<dbReference type="Proteomes" id="UP001515500">
    <property type="component" value="Chromosome 5"/>
</dbReference>
<reference evidence="5 6" key="1">
    <citation type="submission" date="2025-04" db="UniProtKB">
        <authorList>
            <consortium name="RefSeq"/>
        </authorList>
    </citation>
    <scope>IDENTIFICATION</scope>
</reference>
<protein>
    <submittedName>
        <fullName evidence="5 6">Uncharacterized protein LOC120260307</fullName>
    </submittedName>
</protein>
<evidence type="ECO:0000256" key="1">
    <source>
        <dbReference type="ARBA" id="ARBA00005736"/>
    </source>
</evidence>
<name>A0AB40B8U2_DIOCR</name>
<dbReference type="Pfam" id="PF12928">
    <property type="entry name" value="tRNA_int_end_N2"/>
    <property type="match status" value="1"/>
</dbReference>
<dbReference type="InterPro" id="IPR024336">
    <property type="entry name" value="tRNA_splic_suSen54_N"/>
</dbReference>
<dbReference type="AlphaFoldDB" id="A0AB40B8U2"/>
<gene>
    <name evidence="5 6" type="primary">LOC120260307</name>
</gene>
<sequence>MTRRDGVATPAEEEDESHLNPFLLHVNKKPSSSKLQFRKEISKVQWHEKLGLGEVVEKKGSIWTSTGIVRDGKLYCHIEEILFLAERGGLMLLDSDDAILNIKEIYMKIAEGRHKCSWESFEAYRHLKLLGYIVGRHCVPWTNKANTSCCNSDSFNCTSDEDVGFVEAEEKMPIIHQFKNMQIHDIIPTFDVYLPNSKFRKSSPGKPNFLLCLLRDKPPSRTELENLEKRCLGIPLKFCFVDHGRVSFFSYDRVVLPSLP</sequence>
<keyword evidence="4" id="KW-1185">Reference proteome</keyword>
<keyword evidence="2" id="KW-0819">tRNA processing</keyword>
<proteinExistence type="inferred from homology"/>
<evidence type="ECO:0000259" key="3">
    <source>
        <dbReference type="Pfam" id="PF12928"/>
    </source>
</evidence>
<dbReference type="InterPro" id="IPR024337">
    <property type="entry name" value="tRNA_splic_suSen54"/>
</dbReference>
<dbReference type="PANTHER" id="PTHR21027">
    <property type="entry name" value="TRNA-SPLICING ENDONUCLEASE SUBUNIT SEN54"/>
    <property type="match status" value="1"/>
</dbReference>
<dbReference type="GO" id="GO:0000379">
    <property type="term" value="P:tRNA-type intron splice site recognition and cleavage"/>
    <property type="evidence" value="ECO:0007669"/>
    <property type="project" value="TreeGrafter"/>
</dbReference>
<dbReference type="GO" id="GO:0000214">
    <property type="term" value="C:tRNA-intron endonuclease complex"/>
    <property type="evidence" value="ECO:0007669"/>
    <property type="project" value="TreeGrafter"/>
</dbReference>
<evidence type="ECO:0000313" key="5">
    <source>
        <dbReference type="RefSeq" id="XP_039123670.1"/>
    </source>
</evidence>
<dbReference type="RefSeq" id="XP_039123670.1">
    <property type="nucleotide sequence ID" value="XM_039267736.1"/>
</dbReference>
<dbReference type="RefSeq" id="XP_039123671.1">
    <property type="nucleotide sequence ID" value="XM_039267737.1"/>
</dbReference>
<evidence type="ECO:0000256" key="2">
    <source>
        <dbReference type="ARBA" id="ARBA00022694"/>
    </source>
</evidence>
<dbReference type="PANTHER" id="PTHR21027:SF1">
    <property type="entry name" value="TRNA-SPLICING ENDONUCLEASE SUBUNIT SEN54"/>
    <property type="match status" value="1"/>
</dbReference>
<evidence type="ECO:0000313" key="6">
    <source>
        <dbReference type="RefSeq" id="XP_039123671.1"/>
    </source>
</evidence>